<evidence type="ECO:0000256" key="1">
    <source>
        <dbReference type="SAM" id="MobiDB-lite"/>
    </source>
</evidence>
<keyword evidence="2" id="KW-1133">Transmembrane helix</keyword>
<dbReference type="InterPro" id="IPR012495">
    <property type="entry name" value="TadE-like_dom"/>
</dbReference>
<keyword evidence="5" id="KW-1185">Reference proteome</keyword>
<dbReference type="Proteomes" id="UP000000263">
    <property type="component" value="Chromosome"/>
</dbReference>
<evidence type="ECO:0000256" key="2">
    <source>
        <dbReference type="SAM" id="Phobius"/>
    </source>
</evidence>
<dbReference type="eggNOG" id="COG4961">
    <property type="taxonomic scope" value="Bacteria"/>
</dbReference>
<dbReference type="KEGG" id="rca:Rcas_1409"/>
<dbReference type="STRING" id="383372.Rcas_1409"/>
<evidence type="ECO:0000313" key="5">
    <source>
        <dbReference type="Proteomes" id="UP000000263"/>
    </source>
</evidence>
<evidence type="ECO:0000313" key="4">
    <source>
        <dbReference type="EMBL" id="ABU57504.1"/>
    </source>
</evidence>
<accession>A7NJ38</accession>
<organism evidence="4 5">
    <name type="scientific">Roseiflexus castenholzii (strain DSM 13941 / HLO8)</name>
    <dbReference type="NCBI Taxonomy" id="383372"/>
    <lineage>
        <taxon>Bacteria</taxon>
        <taxon>Bacillati</taxon>
        <taxon>Chloroflexota</taxon>
        <taxon>Chloroflexia</taxon>
        <taxon>Chloroflexales</taxon>
        <taxon>Roseiflexineae</taxon>
        <taxon>Roseiflexaceae</taxon>
        <taxon>Roseiflexus</taxon>
    </lineage>
</organism>
<feature type="transmembrane region" description="Helical" evidence="2">
    <location>
        <begin position="79"/>
        <end position="101"/>
    </location>
</feature>
<reference evidence="4 5" key="1">
    <citation type="submission" date="2007-08" db="EMBL/GenBank/DDBJ databases">
        <title>Complete sequence of Roseiflexus castenholzii DSM 13941.</title>
        <authorList>
            <consortium name="US DOE Joint Genome Institute"/>
            <person name="Copeland A."/>
            <person name="Lucas S."/>
            <person name="Lapidus A."/>
            <person name="Barry K."/>
            <person name="Glavina del Rio T."/>
            <person name="Dalin E."/>
            <person name="Tice H."/>
            <person name="Pitluck S."/>
            <person name="Thompson L.S."/>
            <person name="Brettin T."/>
            <person name="Bruce D."/>
            <person name="Detter J.C."/>
            <person name="Han C."/>
            <person name="Tapia R."/>
            <person name="Schmutz J."/>
            <person name="Larimer F."/>
            <person name="Land M."/>
            <person name="Hauser L."/>
            <person name="Kyrpides N."/>
            <person name="Mikhailova N."/>
            <person name="Bryant D.A."/>
            <person name="Hanada S."/>
            <person name="Tsukatani Y."/>
            <person name="Richardson P."/>
        </authorList>
    </citation>
    <scope>NUCLEOTIDE SEQUENCE [LARGE SCALE GENOMIC DNA]</scope>
    <source>
        <strain evidence="5">DSM 13941 / HLO8</strain>
    </source>
</reference>
<dbReference type="AlphaFoldDB" id="A7NJ38"/>
<feature type="domain" description="TadE-like" evidence="3">
    <location>
        <begin position="77"/>
        <end position="118"/>
    </location>
</feature>
<dbReference type="Pfam" id="PF07811">
    <property type="entry name" value="TadE"/>
    <property type="match status" value="1"/>
</dbReference>
<feature type="region of interest" description="Disordered" evidence="1">
    <location>
        <begin position="1"/>
        <end position="52"/>
    </location>
</feature>
<dbReference type="EMBL" id="CP000804">
    <property type="protein sequence ID" value="ABU57504.1"/>
    <property type="molecule type" value="Genomic_DNA"/>
</dbReference>
<evidence type="ECO:0000259" key="3">
    <source>
        <dbReference type="Pfam" id="PF07811"/>
    </source>
</evidence>
<keyword evidence="2" id="KW-0812">Transmembrane</keyword>
<gene>
    <name evidence="4" type="ordered locus">Rcas_1409</name>
</gene>
<feature type="compositionally biased region" description="Basic and acidic residues" evidence="1">
    <location>
        <begin position="18"/>
        <end position="27"/>
    </location>
</feature>
<dbReference type="HOGENOM" id="CLU_1271486_0_0_0"/>
<proteinExistence type="predicted"/>
<keyword evidence="2" id="KW-0472">Membrane</keyword>
<name>A7NJ38_ROSCS</name>
<sequence>MNVAGGKGATSRHNATTDTKRSQEVRKGRNAHSAIAGHNRSRQRRDIGTQEASLREDDMVKHAYIVAHRHVREPRRGQALIEMALVLTVLLVIIFGGVAALQAIGAHYTVNQAVRVAAHQAALRGSTGGLAYDRDYPLATAPGPVADAARIAFAGSVFVEPQHATIRAHCSTHPCRRYSDITVTIRYQADVWTPIPGLTDIRVHRSATRAAEQDTQD</sequence>
<protein>
    <submittedName>
        <fullName evidence="4">TadE family protein</fullName>
    </submittedName>
</protein>